<name>A0A1M7AEK7_9BACT</name>
<keyword evidence="4" id="KW-1185">Reference proteome</keyword>
<dbReference type="InterPro" id="IPR011992">
    <property type="entry name" value="EF-hand-dom_pair"/>
</dbReference>
<dbReference type="GO" id="GO:0005509">
    <property type="term" value="F:calcium ion binding"/>
    <property type="evidence" value="ECO:0007669"/>
    <property type="project" value="InterPro"/>
</dbReference>
<dbReference type="EMBL" id="FRBL01000003">
    <property type="protein sequence ID" value="SHL41084.1"/>
    <property type="molecule type" value="Genomic_DNA"/>
</dbReference>
<dbReference type="Proteomes" id="UP000184420">
    <property type="component" value="Unassembled WGS sequence"/>
</dbReference>
<dbReference type="InterPro" id="IPR002048">
    <property type="entry name" value="EF_hand_dom"/>
</dbReference>
<evidence type="ECO:0000259" key="2">
    <source>
        <dbReference type="PROSITE" id="PS50222"/>
    </source>
</evidence>
<sequence length="111" mass="12436">MKQLFVAGLLMGATFFTVETYAQQPQQPQQERPRGDREGFFKKIDTDNDGKLSKAEVEAAAKEDKRTSRLSENFAAIDADKDGFLTKEELQAYRKANPPQGGPRQKDGGRK</sequence>
<dbReference type="STRING" id="1419482.SAMN05444266_103247"/>
<organism evidence="3 4">
    <name type="scientific">Chitinophaga jiangningensis</name>
    <dbReference type="NCBI Taxonomy" id="1419482"/>
    <lineage>
        <taxon>Bacteria</taxon>
        <taxon>Pseudomonadati</taxon>
        <taxon>Bacteroidota</taxon>
        <taxon>Chitinophagia</taxon>
        <taxon>Chitinophagales</taxon>
        <taxon>Chitinophagaceae</taxon>
        <taxon>Chitinophaga</taxon>
    </lineage>
</organism>
<dbReference type="SUPFAM" id="SSF47473">
    <property type="entry name" value="EF-hand"/>
    <property type="match status" value="1"/>
</dbReference>
<dbReference type="InterPro" id="IPR018247">
    <property type="entry name" value="EF_Hand_1_Ca_BS"/>
</dbReference>
<evidence type="ECO:0000313" key="4">
    <source>
        <dbReference type="Proteomes" id="UP000184420"/>
    </source>
</evidence>
<dbReference type="Gene3D" id="1.10.238.10">
    <property type="entry name" value="EF-hand"/>
    <property type="match status" value="2"/>
</dbReference>
<evidence type="ECO:0000256" key="1">
    <source>
        <dbReference type="SAM" id="MobiDB-lite"/>
    </source>
</evidence>
<feature type="region of interest" description="Disordered" evidence="1">
    <location>
        <begin position="88"/>
        <end position="111"/>
    </location>
</feature>
<feature type="domain" description="EF-hand" evidence="2">
    <location>
        <begin position="74"/>
        <end position="100"/>
    </location>
</feature>
<dbReference type="SMART" id="SM00054">
    <property type="entry name" value="EFh"/>
    <property type="match status" value="2"/>
</dbReference>
<protein>
    <submittedName>
        <fullName evidence="3">EF-hand domain pair</fullName>
    </submittedName>
</protein>
<dbReference type="Pfam" id="PF13202">
    <property type="entry name" value="EF-hand_5"/>
    <property type="match status" value="2"/>
</dbReference>
<reference evidence="3 4" key="1">
    <citation type="submission" date="2016-11" db="EMBL/GenBank/DDBJ databases">
        <authorList>
            <person name="Jaros S."/>
            <person name="Januszkiewicz K."/>
            <person name="Wedrychowicz H."/>
        </authorList>
    </citation>
    <scope>NUCLEOTIDE SEQUENCE [LARGE SCALE GENOMIC DNA]</scope>
    <source>
        <strain evidence="3 4">DSM 27406</strain>
    </source>
</reference>
<feature type="domain" description="EF-hand" evidence="2">
    <location>
        <begin position="32"/>
        <end position="67"/>
    </location>
</feature>
<feature type="region of interest" description="Disordered" evidence="1">
    <location>
        <begin position="21"/>
        <end position="70"/>
    </location>
</feature>
<evidence type="ECO:0000313" key="3">
    <source>
        <dbReference type="EMBL" id="SHL41084.1"/>
    </source>
</evidence>
<proteinExistence type="predicted"/>
<accession>A0A1M7AEK7</accession>
<dbReference type="PROSITE" id="PS50222">
    <property type="entry name" value="EF_HAND_2"/>
    <property type="match status" value="2"/>
</dbReference>
<feature type="compositionally biased region" description="Basic and acidic residues" evidence="1">
    <location>
        <begin position="31"/>
        <end position="69"/>
    </location>
</feature>
<gene>
    <name evidence="3" type="ORF">SAMN05444266_103247</name>
</gene>
<dbReference type="AlphaFoldDB" id="A0A1M7AEK7"/>
<dbReference type="PROSITE" id="PS00018">
    <property type="entry name" value="EF_HAND_1"/>
    <property type="match status" value="2"/>
</dbReference>